<dbReference type="PANTHER" id="PTHR12246">
    <property type="entry name" value="PALMITOYLTRANSFERASE ZDHHC16"/>
    <property type="match status" value="1"/>
</dbReference>
<keyword evidence="2" id="KW-0812">Transmembrane</keyword>
<proteinExistence type="predicted"/>
<keyword evidence="2" id="KW-0472">Membrane</keyword>
<name>A0A9P6YE63_RHIOR</name>
<protein>
    <recommendedName>
        <fullName evidence="5">Palmitoyltransferase</fullName>
    </recommendedName>
</protein>
<evidence type="ECO:0000313" key="4">
    <source>
        <dbReference type="Proteomes" id="UP000717996"/>
    </source>
</evidence>
<dbReference type="InterPro" id="IPR039859">
    <property type="entry name" value="PFA4/ZDH16/20/ERF2-like"/>
</dbReference>
<dbReference type="AlphaFoldDB" id="A0A9P6YE63"/>
<evidence type="ECO:0008006" key="5">
    <source>
        <dbReference type="Google" id="ProtNLM"/>
    </source>
</evidence>
<evidence type="ECO:0000313" key="3">
    <source>
        <dbReference type="EMBL" id="KAG1546207.1"/>
    </source>
</evidence>
<evidence type="ECO:0000256" key="2">
    <source>
        <dbReference type="SAM" id="Phobius"/>
    </source>
</evidence>
<comment type="caution">
    <text evidence="3">The sequence shown here is derived from an EMBL/GenBank/DDBJ whole genome shotgun (WGS) entry which is preliminary data.</text>
</comment>
<dbReference type="GO" id="GO:0016409">
    <property type="term" value="F:palmitoyltransferase activity"/>
    <property type="evidence" value="ECO:0007669"/>
    <property type="project" value="InterPro"/>
</dbReference>
<accession>A0A9P6YE63</accession>
<keyword evidence="2" id="KW-1133">Transmembrane helix</keyword>
<feature type="transmembrane region" description="Helical" evidence="2">
    <location>
        <begin position="40"/>
        <end position="59"/>
    </location>
</feature>
<evidence type="ECO:0000256" key="1">
    <source>
        <dbReference type="SAM" id="MobiDB-lite"/>
    </source>
</evidence>
<dbReference type="EMBL" id="JAANIT010000587">
    <property type="protein sequence ID" value="KAG1546207.1"/>
    <property type="molecule type" value="Genomic_DNA"/>
</dbReference>
<dbReference type="OrthoDB" id="331948at2759"/>
<gene>
    <name evidence="3" type="ORF">G6F51_005012</name>
</gene>
<feature type="region of interest" description="Disordered" evidence="1">
    <location>
        <begin position="219"/>
        <end position="264"/>
    </location>
</feature>
<reference evidence="3" key="1">
    <citation type="journal article" date="2020" name="Microb. Genom.">
        <title>Genetic diversity of clinical and environmental Mucorales isolates obtained from an investigation of mucormycosis cases among solid organ transplant recipients.</title>
        <authorList>
            <person name="Nguyen M.H."/>
            <person name="Kaul D."/>
            <person name="Muto C."/>
            <person name="Cheng S.J."/>
            <person name="Richter R.A."/>
            <person name="Bruno V.M."/>
            <person name="Liu G."/>
            <person name="Beyhan S."/>
            <person name="Sundermann A.J."/>
            <person name="Mounaud S."/>
            <person name="Pasculle A.W."/>
            <person name="Nierman W.C."/>
            <person name="Driscoll E."/>
            <person name="Cumbie R."/>
            <person name="Clancy C.J."/>
            <person name="Dupont C.L."/>
        </authorList>
    </citation>
    <scope>NUCLEOTIDE SEQUENCE</scope>
    <source>
        <strain evidence="3">GL16</strain>
    </source>
</reference>
<sequence>MLEFIPGKVFVTTVVSLIFFIGYSSQFCILLPKYEVNETIYLLGPLNILILLVFYNYYLAVVTDPGKIPAHWEPPSSLISANSVTEGITGPREDKSNHGCHKSFSISILSGYQFYCLLRNQTNIEAWERGKVETLIRRGKILPTQYPYDIGLYTNICQVLGPNPLLWLWPQRTPGDGLSFPVILGIDPCLPYHWPPRDPDDLRPSIFSSKYKRQQEAKRLLAENPSASIEDDSEGYYDSGSFASDSDGYDEEEGTKNLLNNPPYHSSGVYYESPLHESSDEDIPLSNFYIQHSIEKKTD</sequence>
<organism evidence="3 4">
    <name type="scientific">Rhizopus oryzae</name>
    <name type="common">Mucormycosis agent</name>
    <name type="synonym">Rhizopus arrhizus var. delemar</name>
    <dbReference type="NCBI Taxonomy" id="64495"/>
    <lineage>
        <taxon>Eukaryota</taxon>
        <taxon>Fungi</taxon>
        <taxon>Fungi incertae sedis</taxon>
        <taxon>Mucoromycota</taxon>
        <taxon>Mucoromycotina</taxon>
        <taxon>Mucoromycetes</taxon>
        <taxon>Mucorales</taxon>
        <taxon>Mucorineae</taxon>
        <taxon>Rhizopodaceae</taxon>
        <taxon>Rhizopus</taxon>
    </lineage>
</organism>
<dbReference type="Proteomes" id="UP000717996">
    <property type="component" value="Unassembled WGS sequence"/>
</dbReference>